<evidence type="ECO:0000256" key="6">
    <source>
        <dbReference type="RuleBase" id="RU361177"/>
    </source>
</evidence>
<dbReference type="GO" id="GO:0050661">
    <property type="term" value="F:NADP binding"/>
    <property type="evidence" value="ECO:0007669"/>
    <property type="project" value="InterPro"/>
</dbReference>
<dbReference type="FunFam" id="3.50.50.60:FF:000169">
    <property type="entry name" value="Flavin-containing monooxygenase"/>
    <property type="match status" value="1"/>
</dbReference>
<accession>A0A2P5YC42</accession>
<dbReference type="Gene3D" id="3.50.50.60">
    <property type="entry name" value="FAD/NAD(P)-binding domain"/>
    <property type="match status" value="2"/>
</dbReference>
<evidence type="ECO:0000256" key="4">
    <source>
        <dbReference type="ARBA" id="ARBA00022857"/>
    </source>
</evidence>
<keyword evidence="4" id="KW-0521">NADP</keyword>
<dbReference type="InterPro" id="IPR036188">
    <property type="entry name" value="FAD/NAD-bd_sf"/>
</dbReference>
<dbReference type="SUPFAM" id="SSF51905">
    <property type="entry name" value="FAD/NAD(P)-binding domain"/>
    <property type="match status" value="2"/>
</dbReference>
<evidence type="ECO:0000256" key="2">
    <source>
        <dbReference type="ARBA" id="ARBA00022630"/>
    </source>
</evidence>
<dbReference type="PROSITE" id="PS51257">
    <property type="entry name" value="PROKAR_LIPOPROTEIN"/>
    <property type="match status" value="1"/>
</dbReference>
<evidence type="ECO:0000313" key="7">
    <source>
        <dbReference type="EMBL" id="PPS13173.1"/>
    </source>
</evidence>
<dbReference type="InterPro" id="IPR050346">
    <property type="entry name" value="FMO-like"/>
</dbReference>
<evidence type="ECO:0000256" key="5">
    <source>
        <dbReference type="ARBA" id="ARBA00023002"/>
    </source>
</evidence>
<protein>
    <recommendedName>
        <fullName evidence="6">Flavin-containing monooxygenase</fullName>
        <ecNumber evidence="6">1.-.-.-</ecNumber>
    </recommendedName>
</protein>
<keyword evidence="3 6" id="KW-0274">FAD</keyword>
<dbReference type="Proteomes" id="UP000239757">
    <property type="component" value="Unassembled WGS sequence"/>
</dbReference>
<dbReference type="InterPro" id="IPR020946">
    <property type="entry name" value="Flavin_mOase-like"/>
</dbReference>
<evidence type="ECO:0000256" key="1">
    <source>
        <dbReference type="ARBA" id="ARBA00009183"/>
    </source>
</evidence>
<keyword evidence="5 6" id="KW-0560">Oxidoreductase</keyword>
<organism evidence="7 8">
    <name type="scientific">Gossypium barbadense</name>
    <name type="common">Sea Island cotton</name>
    <name type="synonym">Hibiscus barbadensis</name>
    <dbReference type="NCBI Taxonomy" id="3634"/>
    <lineage>
        <taxon>Eukaryota</taxon>
        <taxon>Viridiplantae</taxon>
        <taxon>Streptophyta</taxon>
        <taxon>Embryophyta</taxon>
        <taxon>Tracheophyta</taxon>
        <taxon>Spermatophyta</taxon>
        <taxon>Magnoliopsida</taxon>
        <taxon>eudicotyledons</taxon>
        <taxon>Gunneridae</taxon>
        <taxon>Pentapetalae</taxon>
        <taxon>rosids</taxon>
        <taxon>malvids</taxon>
        <taxon>Malvales</taxon>
        <taxon>Malvaceae</taxon>
        <taxon>Malvoideae</taxon>
        <taxon>Gossypium</taxon>
    </lineage>
</organism>
<gene>
    <name evidence="7" type="ORF">GOBAR_AA07473</name>
</gene>
<evidence type="ECO:0000313" key="8">
    <source>
        <dbReference type="Proteomes" id="UP000239757"/>
    </source>
</evidence>
<dbReference type="InterPro" id="IPR000960">
    <property type="entry name" value="Flavin_mOase"/>
</dbReference>
<dbReference type="EMBL" id="KZ663380">
    <property type="protein sequence ID" value="PPS13173.1"/>
    <property type="molecule type" value="Genomic_DNA"/>
</dbReference>
<dbReference type="EC" id="1.-.-.-" evidence="6"/>
<dbReference type="GO" id="GO:0050660">
    <property type="term" value="F:flavin adenine dinucleotide binding"/>
    <property type="evidence" value="ECO:0007669"/>
    <property type="project" value="InterPro"/>
</dbReference>
<dbReference type="PANTHER" id="PTHR23023">
    <property type="entry name" value="DIMETHYLANILINE MONOOXYGENASE"/>
    <property type="match status" value="1"/>
</dbReference>
<keyword evidence="6" id="KW-0503">Monooxygenase</keyword>
<dbReference type="PIRSF" id="PIRSF000332">
    <property type="entry name" value="FMO"/>
    <property type="match status" value="1"/>
</dbReference>
<proteinExistence type="inferred from homology"/>
<evidence type="ECO:0000256" key="3">
    <source>
        <dbReference type="ARBA" id="ARBA00022827"/>
    </source>
</evidence>
<dbReference type="OrthoDB" id="66881at2759"/>
<dbReference type="Pfam" id="PF00743">
    <property type="entry name" value="FMO-like"/>
    <property type="match status" value="2"/>
</dbReference>
<comment type="similarity">
    <text evidence="1 6">Belongs to the FMO family.</text>
</comment>
<comment type="cofactor">
    <cofactor evidence="6">
        <name>FAD</name>
        <dbReference type="ChEBI" id="CHEBI:57692"/>
    </cofactor>
</comment>
<keyword evidence="2 6" id="KW-0285">Flavoprotein</keyword>
<name>A0A2P5YC42_GOSBA</name>
<reference evidence="7 8" key="1">
    <citation type="submission" date="2015-01" db="EMBL/GenBank/DDBJ databases">
        <title>Genome of allotetraploid Gossypium barbadense reveals genomic plasticity and fiber elongation in cotton evolution.</title>
        <authorList>
            <person name="Chen X."/>
            <person name="Liu X."/>
            <person name="Zhao B."/>
            <person name="Zheng H."/>
            <person name="Hu Y."/>
            <person name="Lu G."/>
            <person name="Yang C."/>
            <person name="Chen J."/>
            <person name="Shan C."/>
            <person name="Zhang L."/>
            <person name="Zhou Y."/>
            <person name="Wang L."/>
            <person name="Guo W."/>
            <person name="Bai Y."/>
            <person name="Ruan J."/>
            <person name="Shangguan X."/>
            <person name="Mao Y."/>
            <person name="Jiang J."/>
            <person name="Zhu Y."/>
            <person name="Lei J."/>
            <person name="Kang H."/>
            <person name="Chen S."/>
            <person name="He X."/>
            <person name="Wang R."/>
            <person name="Wang Y."/>
            <person name="Chen J."/>
            <person name="Wang L."/>
            <person name="Yu S."/>
            <person name="Wang B."/>
            <person name="Wei J."/>
            <person name="Song S."/>
            <person name="Lu X."/>
            <person name="Gao Z."/>
            <person name="Gu W."/>
            <person name="Deng X."/>
            <person name="Ma D."/>
            <person name="Wang S."/>
            <person name="Liang W."/>
            <person name="Fang L."/>
            <person name="Cai C."/>
            <person name="Zhu X."/>
            <person name="Zhou B."/>
            <person name="Zhang Y."/>
            <person name="Chen Z."/>
            <person name="Xu S."/>
            <person name="Zhu R."/>
            <person name="Wang S."/>
            <person name="Zhang T."/>
            <person name="Zhao G."/>
        </authorList>
    </citation>
    <scope>NUCLEOTIDE SEQUENCE [LARGE SCALE GENOMIC DNA]</scope>
    <source>
        <strain evidence="8">cv. Xinhai21</strain>
        <tissue evidence="7">Leaf</tissue>
    </source>
</reference>
<dbReference type="GO" id="GO:0004499">
    <property type="term" value="F:N,N-dimethylaniline monooxygenase activity"/>
    <property type="evidence" value="ECO:0007669"/>
    <property type="project" value="InterPro"/>
</dbReference>
<dbReference type="AlphaFoldDB" id="A0A2P5YC42"/>
<sequence>MESEKKRIAIIGAGISGLMACKYTLEKGFNPIVFEARSGIGGVWSQTIESTKLQTPKDFYQFSDFSWPREVKETYPDHTQVLEYLHAYALHFNIFPRVKFNSKVTCIDYVTSSAADLHSWDLWGGSGEPFSPWGKWRLTVRNGQNPSASAPTDQVYQVDFVILCIGRYSDLPNIPDFPLNKGPEVFNGKVLHSMDYAAMDDDVAADLIKEKRVTVIGFQKSAVDIAAEVANKNGATHPCTLLFKTAHWIVPEYLLPLVFQGLNRFTELMIHKPGEGFFIWLLAMLLSPLLNTMPSKTVRLDLFSSVSLLQKDYELSWKFIDLENAAGFACKIGDVSRTCLSSPIESTLSFFEPDVTHIELLDASPGSSILNVFEIQRHLSALFSFTGSSSPMLHGFPMSSSLECLPNDGEFEPELGAVCISEEVDALTVFQLWIFSMSIECYLKYMYPLKKYNMVPTHRFLKQISSCMFTVLPANFYDRIKDGSLFLKKSQSFSFCRNGLIVQGESKPLLSDIVILATGYKSEEKLKNMFSSTLFQKCIAVSSTPFYRECIHPQIPQLAILGYADSPAILYSTEMRSKWLAHFLAGNFRLPTISKMEENVMEWEKCKRRDEKESYRRSCVSTLLQIYCNDQLCKDVGCNSRRKNWFLAELFAAYGPKDYKDLS</sequence>
<dbReference type="FunFam" id="3.50.50.60:FF:000403">
    <property type="entry name" value="Flavin-containing monooxygenase"/>
    <property type="match status" value="1"/>
</dbReference>